<sequence length="153" mass="17158">MHLVSIEVCEPFRRLTRRRRTSNRPQPNMTRKFPFSGGWGVGGYRENDVHDSRICHLLDPAISRLQTPKAISSPSSKALSVQEAFKDRKRRKFFTGLGNESGAENTTRLFIPGSVLRSVITKSGPLFDIAGGHGPGHGRVTWEARRVVEFEAQ</sequence>
<evidence type="ECO:0000313" key="2">
    <source>
        <dbReference type="Proteomes" id="UP000298030"/>
    </source>
</evidence>
<name>A0A4Y7RJ57_COPMI</name>
<proteinExistence type="predicted"/>
<organism evidence="1 2">
    <name type="scientific">Coprinellus micaceus</name>
    <name type="common">Glistening ink-cap mushroom</name>
    <name type="synonym">Coprinus micaceus</name>
    <dbReference type="NCBI Taxonomy" id="71717"/>
    <lineage>
        <taxon>Eukaryota</taxon>
        <taxon>Fungi</taxon>
        <taxon>Dikarya</taxon>
        <taxon>Basidiomycota</taxon>
        <taxon>Agaricomycotina</taxon>
        <taxon>Agaricomycetes</taxon>
        <taxon>Agaricomycetidae</taxon>
        <taxon>Agaricales</taxon>
        <taxon>Agaricineae</taxon>
        <taxon>Psathyrellaceae</taxon>
        <taxon>Coprinellus</taxon>
    </lineage>
</organism>
<dbReference type="EMBL" id="QPFP01000542">
    <property type="protein sequence ID" value="TEB08770.1"/>
    <property type="molecule type" value="Genomic_DNA"/>
</dbReference>
<reference evidence="1 2" key="1">
    <citation type="journal article" date="2019" name="Nat. Ecol. Evol.">
        <title>Megaphylogeny resolves global patterns of mushroom evolution.</title>
        <authorList>
            <person name="Varga T."/>
            <person name="Krizsan K."/>
            <person name="Foldi C."/>
            <person name="Dima B."/>
            <person name="Sanchez-Garcia M."/>
            <person name="Sanchez-Ramirez S."/>
            <person name="Szollosi G.J."/>
            <person name="Szarkandi J.G."/>
            <person name="Papp V."/>
            <person name="Albert L."/>
            <person name="Andreopoulos W."/>
            <person name="Angelini C."/>
            <person name="Antonin V."/>
            <person name="Barry K.W."/>
            <person name="Bougher N.L."/>
            <person name="Buchanan P."/>
            <person name="Buyck B."/>
            <person name="Bense V."/>
            <person name="Catcheside P."/>
            <person name="Chovatia M."/>
            <person name="Cooper J."/>
            <person name="Damon W."/>
            <person name="Desjardin D."/>
            <person name="Finy P."/>
            <person name="Geml J."/>
            <person name="Haridas S."/>
            <person name="Hughes K."/>
            <person name="Justo A."/>
            <person name="Karasinski D."/>
            <person name="Kautmanova I."/>
            <person name="Kiss B."/>
            <person name="Kocsube S."/>
            <person name="Kotiranta H."/>
            <person name="LaButti K.M."/>
            <person name="Lechner B.E."/>
            <person name="Liimatainen K."/>
            <person name="Lipzen A."/>
            <person name="Lukacs Z."/>
            <person name="Mihaltcheva S."/>
            <person name="Morgado L.N."/>
            <person name="Niskanen T."/>
            <person name="Noordeloos M.E."/>
            <person name="Ohm R.A."/>
            <person name="Ortiz-Santana B."/>
            <person name="Ovrebo C."/>
            <person name="Racz N."/>
            <person name="Riley R."/>
            <person name="Savchenko A."/>
            <person name="Shiryaev A."/>
            <person name="Soop K."/>
            <person name="Spirin V."/>
            <person name="Szebenyi C."/>
            <person name="Tomsovsky M."/>
            <person name="Tulloss R.E."/>
            <person name="Uehling J."/>
            <person name="Grigoriev I.V."/>
            <person name="Vagvolgyi C."/>
            <person name="Papp T."/>
            <person name="Martin F.M."/>
            <person name="Miettinen O."/>
            <person name="Hibbett D.S."/>
            <person name="Nagy L.G."/>
        </authorList>
    </citation>
    <scope>NUCLEOTIDE SEQUENCE [LARGE SCALE GENOMIC DNA]</scope>
    <source>
        <strain evidence="1 2">FP101781</strain>
    </source>
</reference>
<dbReference type="Proteomes" id="UP000298030">
    <property type="component" value="Unassembled WGS sequence"/>
</dbReference>
<gene>
    <name evidence="1" type="ORF">FA13DRAFT_1783540</name>
</gene>
<keyword evidence="2" id="KW-1185">Reference proteome</keyword>
<dbReference type="AlphaFoldDB" id="A0A4Y7RJ57"/>
<comment type="caution">
    <text evidence="1">The sequence shown here is derived from an EMBL/GenBank/DDBJ whole genome shotgun (WGS) entry which is preliminary data.</text>
</comment>
<accession>A0A4Y7RJ57</accession>
<evidence type="ECO:0000313" key="1">
    <source>
        <dbReference type="EMBL" id="TEB08770.1"/>
    </source>
</evidence>
<protein>
    <submittedName>
        <fullName evidence="1">Uncharacterized protein</fullName>
    </submittedName>
</protein>